<dbReference type="EMBL" id="JAPQKH010000005">
    <property type="protein sequence ID" value="KAJ5097716.1"/>
    <property type="molecule type" value="Genomic_DNA"/>
</dbReference>
<keyword evidence="3" id="KW-1185">Reference proteome</keyword>
<name>A0A9W9FCH8_9EURO</name>
<evidence type="ECO:0000313" key="2">
    <source>
        <dbReference type="EMBL" id="KAJ5097716.1"/>
    </source>
</evidence>
<protein>
    <submittedName>
        <fullName evidence="2">GNAT family acetyltransferase</fullName>
    </submittedName>
</protein>
<sequence>MTFKLETVQPTEFLNIITAERDAFENPPQNIYRLYCPIGNNDRAKAISDIAEELQEISIKQATTAKSELTTQNTWLKVVQSSEDPRNELRDEEILAGAEWIFHKDSETTTTSESMKEDIDSLASRQPEGGARIFAEQAFTILRTAEAESRAQVPGSKGYMSLGSFFTAPRHRKKGLGNLLMEWGVERADEMGLDIWIEAVPSAVPFYERHGFSQLKTVGIDLVCPDGVSERERLQWEEASDYILPVTVVLMYRLAKKDV</sequence>
<feature type="domain" description="N-acetyltransferase" evidence="1">
    <location>
        <begin position="87"/>
        <end position="235"/>
    </location>
</feature>
<reference evidence="2" key="1">
    <citation type="submission" date="2022-11" db="EMBL/GenBank/DDBJ databases">
        <authorList>
            <person name="Petersen C."/>
        </authorList>
    </citation>
    <scope>NUCLEOTIDE SEQUENCE</scope>
    <source>
        <strain evidence="2">IBT 30069</strain>
    </source>
</reference>
<dbReference type="PANTHER" id="PTHR42791">
    <property type="entry name" value="GNAT FAMILY ACETYLTRANSFERASE"/>
    <property type="match status" value="1"/>
</dbReference>
<evidence type="ECO:0000259" key="1">
    <source>
        <dbReference type="PROSITE" id="PS51186"/>
    </source>
</evidence>
<dbReference type="Proteomes" id="UP001149165">
    <property type="component" value="Unassembled WGS sequence"/>
</dbReference>
<evidence type="ECO:0000313" key="3">
    <source>
        <dbReference type="Proteomes" id="UP001149165"/>
    </source>
</evidence>
<organism evidence="2 3">
    <name type="scientific">Penicillium angulare</name>
    <dbReference type="NCBI Taxonomy" id="116970"/>
    <lineage>
        <taxon>Eukaryota</taxon>
        <taxon>Fungi</taxon>
        <taxon>Dikarya</taxon>
        <taxon>Ascomycota</taxon>
        <taxon>Pezizomycotina</taxon>
        <taxon>Eurotiomycetes</taxon>
        <taxon>Eurotiomycetidae</taxon>
        <taxon>Eurotiales</taxon>
        <taxon>Aspergillaceae</taxon>
        <taxon>Penicillium</taxon>
    </lineage>
</organism>
<dbReference type="AlphaFoldDB" id="A0A9W9FCH8"/>
<dbReference type="GO" id="GO:0016747">
    <property type="term" value="F:acyltransferase activity, transferring groups other than amino-acyl groups"/>
    <property type="evidence" value="ECO:0007669"/>
    <property type="project" value="InterPro"/>
</dbReference>
<dbReference type="Gene3D" id="3.40.630.30">
    <property type="match status" value="1"/>
</dbReference>
<dbReference type="PROSITE" id="PS51186">
    <property type="entry name" value="GNAT"/>
    <property type="match status" value="1"/>
</dbReference>
<proteinExistence type="predicted"/>
<dbReference type="Pfam" id="PF00583">
    <property type="entry name" value="Acetyltransf_1"/>
    <property type="match status" value="1"/>
</dbReference>
<gene>
    <name evidence="2" type="ORF">N7456_008437</name>
</gene>
<dbReference type="SUPFAM" id="SSF55729">
    <property type="entry name" value="Acyl-CoA N-acyltransferases (Nat)"/>
    <property type="match status" value="1"/>
</dbReference>
<dbReference type="CDD" id="cd04301">
    <property type="entry name" value="NAT_SF"/>
    <property type="match status" value="1"/>
</dbReference>
<dbReference type="InterPro" id="IPR016181">
    <property type="entry name" value="Acyl_CoA_acyltransferase"/>
</dbReference>
<dbReference type="OrthoDB" id="410198at2759"/>
<comment type="caution">
    <text evidence="2">The sequence shown here is derived from an EMBL/GenBank/DDBJ whole genome shotgun (WGS) entry which is preliminary data.</text>
</comment>
<dbReference type="PANTHER" id="PTHR42791:SF5">
    <property type="entry name" value="HYPOTHETICAL ACETYLTRANSFERASE (EUROFUNG)"/>
    <property type="match status" value="1"/>
</dbReference>
<dbReference type="InterPro" id="IPR052523">
    <property type="entry name" value="Trichothecene_AcTrans"/>
</dbReference>
<reference evidence="2" key="2">
    <citation type="journal article" date="2023" name="IMA Fungus">
        <title>Comparative genomic study of the Penicillium genus elucidates a diverse pangenome and 15 lateral gene transfer events.</title>
        <authorList>
            <person name="Petersen C."/>
            <person name="Sorensen T."/>
            <person name="Nielsen M.R."/>
            <person name="Sondergaard T.E."/>
            <person name="Sorensen J.L."/>
            <person name="Fitzpatrick D.A."/>
            <person name="Frisvad J.C."/>
            <person name="Nielsen K.L."/>
        </authorList>
    </citation>
    <scope>NUCLEOTIDE SEQUENCE</scope>
    <source>
        <strain evidence="2">IBT 30069</strain>
    </source>
</reference>
<dbReference type="InterPro" id="IPR000182">
    <property type="entry name" value="GNAT_dom"/>
</dbReference>
<accession>A0A9W9FCH8</accession>